<evidence type="ECO:0000256" key="1">
    <source>
        <dbReference type="SAM" id="MobiDB-lite"/>
    </source>
</evidence>
<accession>A0A485L2W3</accession>
<sequence>MYLHTIGLTNCRSTDATVITIIAHCNNQIESGCHHGLSIDHAQPPEGMPLGLLFAIRILACYEHDFEAINTSPTVLGSTIYIRPRARRPTCASTSMFKVFFTFRSQHYTFSSRAGESATDHSSHGESSKRTEKSTSLQALTRVCSNVAASALVFVPIITLVVLITQGMFNRLVISQNAQTAWMYWADYGTGCVLSSTGWVADTCTTETLTVVTTPAFAAVGTALAQHWAAEISTAGGTLRVTTCILGGTTAVGWANLQFVAGYDYFPACLPTAPQDIAGMAMLETTIRDAHPEGLYFLTVYSDLDPSVSTYTYYNSDGTTQDLMTNPKRTLVTTTGEIIADTLGSNYIIYSRPLGTRYLVTGYCLPQIEEVNQIVVDMDLSGWSQGTCKNSKHPVAPGWACGHTVDNANELIVIQIAISIGTLLLFAGDIFVTLEGFRGVLSHRPVLTYAVLDGLERRKVLLLLLCFIVINALPGILYIDVARIYYATTNGFKIWCLSAIMAATFHSFCAILALSLLDRLPLRLNRVVRYSAPQFLYTSILVITVSICSDVVYQNAYNKFYAASPLLRMHVNGVDWPSGSYTGAGTPQALSYLSQSIYLPLVICFIFSVLVPAAMHFKQQKRFVHDDDMMVCHSDTSQRWDSLFMGIAWCKTNSFLTHATVPNLITSLPLEQSNAIKIGNKMYCKPSTQALMGFATVVAHELLAVVSPESTSTSKATVEVPNDVISIYALVPTMLTYPHWFKQYGKIHKNQYTPSANGKLARKKYRHTRGACVV</sequence>
<name>A0A485L2W3_9STRA</name>
<reference evidence="4 5" key="1">
    <citation type="submission" date="2019-03" db="EMBL/GenBank/DDBJ databases">
        <authorList>
            <person name="Gaulin E."/>
            <person name="Dumas B."/>
        </authorList>
    </citation>
    <scope>NUCLEOTIDE SEQUENCE [LARGE SCALE GENOMIC DNA]</scope>
    <source>
        <strain evidence="4">CBS 568.67</strain>
    </source>
</reference>
<feature type="transmembrane region" description="Helical" evidence="2">
    <location>
        <begin position="535"/>
        <end position="553"/>
    </location>
</feature>
<evidence type="ECO:0000313" key="5">
    <source>
        <dbReference type="Proteomes" id="UP000332933"/>
    </source>
</evidence>
<feature type="compositionally biased region" description="Basic and acidic residues" evidence="1">
    <location>
        <begin position="118"/>
        <end position="133"/>
    </location>
</feature>
<dbReference type="Proteomes" id="UP000332933">
    <property type="component" value="Unassembled WGS sequence"/>
</dbReference>
<keyword evidence="2" id="KW-0472">Membrane</keyword>
<reference evidence="3" key="2">
    <citation type="submission" date="2019-06" db="EMBL/GenBank/DDBJ databases">
        <title>Genomics analysis of Aphanomyces spp. identifies a new class of oomycete effector associated with host adaptation.</title>
        <authorList>
            <person name="Gaulin E."/>
        </authorList>
    </citation>
    <scope>NUCLEOTIDE SEQUENCE</scope>
    <source>
        <strain evidence="3">CBS 578.67</strain>
    </source>
</reference>
<keyword evidence="2" id="KW-1133">Transmembrane helix</keyword>
<evidence type="ECO:0000313" key="3">
    <source>
        <dbReference type="EMBL" id="KAF0693746.1"/>
    </source>
</evidence>
<dbReference type="EMBL" id="VJMH01005648">
    <property type="protein sequence ID" value="KAF0693746.1"/>
    <property type="molecule type" value="Genomic_DNA"/>
</dbReference>
<dbReference type="AlphaFoldDB" id="A0A485L2W3"/>
<keyword evidence="2" id="KW-0812">Transmembrane</keyword>
<feature type="region of interest" description="Disordered" evidence="1">
    <location>
        <begin position="114"/>
        <end position="133"/>
    </location>
</feature>
<gene>
    <name evidence="4" type="primary">Aste57867_15320</name>
    <name evidence="3" type="ORF">As57867_015264</name>
    <name evidence="4" type="ORF">ASTE57867_15320</name>
</gene>
<feature type="transmembrane region" description="Helical" evidence="2">
    <location>
        <begin position="147"/>
        <end position="169"/>
    </location>
</feature>
<feature type="transmembrane region" description="Helical" evidence="2">
    <location>
        <begin position="411"/>
        <end position="434"/>
    </location>
</feature>
<evidence type="ECO:0000313" key="4">
    <source>
        <dbReference type="EMBL" id="VFT92129.1"/>
    </source>
</evidence>
<evidence type="ECO:0000256" key="2">
    <source>
        <dbReference type="SAM" id="Phobius"/>
    </source>
</evidence>
<keyword evidence="5" id="KW-1185">Reference proteome</keyword>
<protein>
    <submittedName>
        <fullName evidence="4">Aste57867_15320 protein</fullName>
    </submittedName>
</protein>
<dbReference type="EMBL" id="CAADRA010005669">
    <property type="protein sequence ID" value="VFT92129.1"/>
    <property type="molecule type" value="Genomic_DNA"/>
</dbReference>
<proteinExistence type="predicted"/>
<feature type="transmembrane region" description="Helical" evidence="2">
    <location>
        <begin position="492"/>
        <end position="514"/>
    </location>
</feature>
<feature type="transmembrane region" description="Helical" evidence="2">
    <location>
        <begin position="460"/>
        <end position="486"/>
    </location>
</feature>
<organism evidence="4 5">
    <name type="scientific">Aphanomyces stellatus</name>
    <dbReference type="NCBI Taxonomy" id="120398"/>
    <lineage>
        <taxon>Eukaryota</taxon>
        <taxon>Sar</taxon>
        <taxon>Stramenopiles</taxon>
        <taxon>Oomycota</taxon>
        <taxon>Saprolegniomycetes</taxon>
        <taxon>Saprolegniales</taxon>
        <taxon>Verrucalvaceae</taxon>
        <taxon>Aphanomyces</taxon>
    </lineage>
</organism>
<feature type="transmembrane region" description="Helical" evidence="2">
    <location>
        <begin position="597"/>
        <end position="615"/>
    </location>
</feature>